<dbReference type="RefSeq" id="WP_209995527.1">
    <property type="nucleotide sequence ID" value="NZ_BAAAJY010000006.1"/>
</dbReference>
<evidence type="ECO:0008006" key="3">
    <source>
        <dbReference type="Google" id="ProtNLM"/>
    </source>
</evidence>
<proteinExistence type="predicted"/>
<sequence length="108" mass="11400">MDFELRIIAGCPNSDPASELYLRALEAEGMAAGELRIREIASEDVARELAFHGSPTFVASGRDLFASGAEPALSCRVYPTPEGVAGLPPLEDLRAALRNAGEAELVAT</sequence>
<evidence type="ECO:0000313" key="2">
    <source>
        <dbReference type="Proteomes" id="UP001296993"/>
    </source>
</evidence>
<dbReference type="EMBL" id="JAGIOF010000001">
    <property type="protein sequence ID" value="MBP2384819.1"/>
    <property type="molecule type" value="Genomic_DNA"/>
</dbReference>
<protein>
    <recommendedName>
        <fullName evidence="3">Thioredoxin family protein</fullName>
    </recommendedName>
</protein>
<evidence type="ECO:0000313" key="1">
    <source>
        <dbReference type="EMBL" id="MBP2384819.1"/>
    </source>
</evidence>
<keyword evidence="2" id="KW-1185">Reference proteome</keyword>
<name>A0ABS4XAV5_9MICC</name>
<dbReference type="Proteomes" id="UP001296993">
    <property type="component" value="Unassembled WGS sequence"/>
</dbReference>
<organism evidence="1 2">
    <name type="scientific">Paeniglutamicibacter kerguelensis</name>
    <dbReference type="NCBI Taxonomy" id="254788"/>
    <lineage>
        <taxon>Bacteria</taxon>
        <taxon>Bacillati</taxon>
        <taxon>Actinomycetota</taxon>
        <taxon>Actinomycetes</taxon>
        <taxon>Micrococcales</taxon>
        <taxon>Micrococcaceae</taxon>
        <taxon>Paeniglutamicibacter</taxon>
    </lineage>
</organism>
<gene>
    <name evidence="1" type="ORF">JOF47_000330</name>
</gene>
<comment type="caution">
    <text evidence="1">The sequence shown here is derived from an EMBL/GenBank/DDBJ whole genome shotgun (WGS) entry which is preliminary data.</text>
</comment>
<reference evidence="1 2" key="1">
    <citation type="submission" date="2021-03" db="EMBL/GenBank/DDBJ databases">
        <title>Sequencing the genomes of 1000 actinobacteria strains.</title>
        <authorList>
            <person name="Klenk H.-P."/>
        </authorList>
    </citation>
    <scope>NUCLEOTIDE SEQUENCE [LARGE SCALE GENOMIC DNA]</scope>
    <source>
        <strain evidence="1 2">DSM 15797</strain>
    </source>
</reference>
<accession>A0ABS4XAV5</accession>